<dbReference type="PRINTS" id="PR00401">
    <property type="entry name" value="SH2DOMAIN"/>
</dbReference>
<dbReference type="InterPro" id="IPR051184">
    <property type="entry name" value="Tyrosine-phos_adapter"/>
</dbReference>
<keyword evidence="1 2" id="KW-0727">SH2 domain</keyword>
<dbReference type="KEGG" id="mbr:MONBRDRAFT_38069"/>
<evidence type="ECO:0000313" key="6">
    <source>
        <dbReference type="Proteomes" id="UP000001357"/>
    </source>
</evidence>
<accession>A9V5H9</accession>
<dbReference type="SMART" id="SM00252">
    <property type="entry name" value="SH2"/>
    <property type="match status" value="1"/>
</dbReference>
<keyword evidence="6" id="KW-1185">Reference proteome</keyword>
<dbReference type="RefSeq" id="XP_001747986.1">
    <property type="nucleotide sequence ID" value="XM_001747934.1"/>
</dbReference>
<dbReference type="EMBL" id="CH991560">
    <property type="protein sequence ID" value="EDQ87373.1"/>
    <property type="molecule type" value="Genomic_DNA"/>
</dbReference>
<proteinExistence type="predicted"/>
<dbReference type="PANTHER" id="PTHR19969">
    <property type="entry name" value="SH2-SH3 ADAPTOR PROTEIN-RELATED"/>
    <property type="match status" value="1"/>
</dbReference>
<dbReference type="InterPro" id="IPR000980">
    <property type="entry name" value="SH2"/>
</dbReference>
<protein>
    <recommendedName>
        <fullName evidence="4">SH2 domain-containing protein</fullName>
    </recommendedName>
</protein>
<gene>
    <name evidence="5" type="ORF">MONBRDRAFT_38069</name>
</gene>
<feature type="domain" description="SH2" evidence="4">
    <location>
        <begin position="224"/>
        <end position="315"/>
    </location>
</feature>
<organism evidence="5 6">
    <name type="scientific">Monosiga brevicollis</name>
    <name type="common">Choanoflagellate</name>
    <dbReference type="NCBI Taxonomy" id="81824"/>
    <lineage>
        <taxon>Eukaryota</taxon>
        <taxon>Choanoflagellata</taxon>
        <taxon>Craspedida</taxon>
        <taxon>Salpingoecidae</taxon>
        <taxon>Monosiga</taxon>
    </lineage>
</organism>
<dbReference type="PANTHER" id="PTHR19969:SF5">
    <property type="entry name" value="CRK-LIKE PROTEIN"/>
    <property type="match status" value="1"/>
</dbReference>
<dbReference type="Gene3D" id="3.30.505.10">
    <property type="entry name" value="SH2 domain"/>
    <property type="match status" value="1"/>
</dbReference>
<feature type="compositionally biased region" description="Pro residues" evidence="3">
    <location>
        <begin position="144"/>
        <end position="162"/>
    </location>
</feature>
<evidence type="ECO:0000259" key="4">
    <source>
        <dbReference type="PROSITE" id="PS50001"/>
    </source>
</evidence>
<dbReference type="PROSITE" id="PS50001">
    <property type="entry name" value="SH2"/>
    <property type="match status" value="1"/>
</dbReference>
<evidence type="ECO:0000256" key="3">
    <source>
        <dbReference type="SAM" id="MobiDB-lite"/>
    </source>
</evidence>
<reference evidence="5 6" key="1">
    <citation type="journal article" date="2008" name="Nature">
        <title>The genome of the choanoflagellate Monosiga brevicollis and the origin of metazoans.</title>
        <authorList>
            <consortium name="JGI Sequencing"/>
            <person name="King N."/>
            <person name="Westbrook M.J."/>
            <person name="Young S.L."/>
            <person name="Kuo A."/>
            <person name="Abedin M."/>
            <person name="Chapman J."/>
            <person name="Fairclough S."/>
            <person name="Hellsten U."/>
            <person name="Isogai Y."/>
            <person name="Letunic I."/>
            <person name="Marr M."/>
            <person name="Pincus D."/>
            <person name="Putnam N."/>
            <person name="Rokas A."/>
            <person name="Wright K.J."/>
            <person name="Zuzow R."/>
            <person name="Dirks W."/>
            <person name="Good M."/>
            <person name="Goodstein D."/>
            <person name="Lemons D."/>
            <person name="Li W."/>
            <person name="Lyons J.B."/>
            <person name="Morris A."/>
            <person name="Nichols S."/>
            <person name="Richter D.J."/>
            <person name="Salamov A."/>
            <person name="Bork P."/>
            <person name="Lim W.A."/>
            <person name="Manning G."/>
            <person name="Miller W.T."/>
            <person name="McGinnis W."/>
            <person name="Shapiro H."/>
            <person name="Tjian R."/>
            <person name="Grigoriev I.V."/>
            <person name="Rokhsar D."/>
        </authorList>
    </citation>
    <scope>NUCLEOTIDE SEQUENCE [LARGE SCALE GENOMIC DNA]</scope>
    <source>
        <strain evidence="6">MX1 / ATCC 50154</strain>
    </source>
</reference>
<dbReference type="SUPFAM" id="SSF55550">
    <property type="entry name" value="SH2 domain"/>
    <property type="match status" value="1"/>
</dbReference>
<evidence type="ECO:0000256" key="2">
    <source>
        <dbReference type="PROSITE-ProRule" id="PRU00191"/>
    </source>
</evidence>
<dbReference type="Pfam" id="PF00017">
    <property type="entry name" value="SH2"/>
    <property type="match status" value="1"/>
</dbReference>
<evidence type="ECO:0000256" key="1">
    <source>
        <dbReference type="ARBA" id="ARBA00022999"/>
    </source>
</evidence>
<feature type="compositionally biased region" description="Pro residues" evidence="3">
    <location>
        <begin position="27"/>
        <end position="36"/>
    </location>
</feature>
<dbReference type="InterPro" id="IPR036860">
    <property type="entry name" value="SH2_dom_sf"/>
</dbReference>
<name>A9V5H9_MONBE</name>
<evidence type="ECO:0000313" key="5">
    <source>
        <dbReference type="EMBL" id="EDQ87373.1"/>
    </source>
</evidence>
<dbReference type="GeneID" id="5893077"/>
<feature type="region of interest" description="Disordered" evidence="3">
    <location>
        <begin position="1"/>
        <end position="162"/>
    </location>
</feature>
<dbReference type="InParanoid" id="A9V5H9"/>
<feature type="compositionally biased region" description="Low complexity" evidence="3">
    <location>
        <begin position="77"/>
        <end position="89"/>
    </location>
</feature>
<dbReference type="Proteomes" id="UP000001357">
    <property type="component" value="Unassembled WGS sequence"/>
</dbReference>
<dbReference type="CDD" id="cd00173">
    <property type="entry name" value="SH2"/>
    <property type="match status" value="1"/>
</dbReference>
<sequence length="318" mass="34823">MARNQRAGFQWVQNVNESESESEDETGPPPVPPIHNRPPLQLPSDDFVLKNNGVPIDLQRRPLPPQPGGYQSDGGFQSQPSFSASSQSSEAYNSLDRRPLPPPASGVVRAPPAMPVRDDDLRGSGALIGSPSSGPDIPRRARPLPTPMDSPQPTPLSARPPPAIPAPRAAPAVPDYEDDLVLPDLPVEYHQPMPRPAVPVMSSRPAPMPAPAPTPSVNPNNPPWFHMTVDRQKAESMLRKAGLQDGMFLIRPASKPRCYALTMCRHGRILHNTIEAVGHRYRYVGPDRTFDSLADLVEHYMYGTRSEELRLLACVPNI</sequence>
<dbReference type="STRING" id="81824.A9V5H9"/>
<dbReference type="AlphaFoldDB" id="A9V5H9"/>